<evidence type="ECO:0000256" key="5">
    <source>
        <dbReference type="ARBA" id="ARBA00022692"/>
    </source>
</evidence>
<dbReference type="AlphaFoldDB" id="A0A975B6N5"/>
<feature type="domain" description="Tripartite ATP-independent periplasmic transporters DctQ component" evidence="10">
    <location>
        <begin position="26"/>
        <end position="155"/>
    </location>
</feature>
<dbReference type="RefSeq" id="WP_246514900.1">
    <property type="nucleotide sequence ID" value="NZ_CP061799.1"/>
</dbReference>
<dbReference type="EMBL" id="CP061799">
    <property type="protein sequence ID" value="QTA79749.1"/>
    <property type="molecule type" value="Genomic_DNA"/>
</dbReference>
<evidence type="ECO:0000256" key="2">
    <source>
        <dbReference type="ARBA" id="ARBA00022448"/>
    </source>
</evidence>
<accession>A0A975B6N5</accession>
<reference evidence="11" key="1">
    <citation type="journal article" date="2021" name="Microb. Physiol.">
        <title>Proteogenomic Insights into the Physiology of Marine, Sulfate-Reducing, Filamentous Desulfonema limicola and Desulfonema magnum.</title>
        <authorList>
            <person name="Schnaars V."/>
            <person name="Wohlbrand L."/>
            <person name="Scheve S."/>
            <person name="Hinrichs C."/>
            <person name="Reinhardt R."/>
            <person name="Rabus R."/>
        </authorList>
    </citation>
    <scope>NUCLEOTIDE SEQUENCE</scope>
    <source>
        <strain evidence="11">5ac10</strain>
    </source>
</reference>
<evidence type="ECO:0000256" key="9">
    <source>
        <dbReference type="SAM" id="Phobius"/>
    </source>
</evidence>
<organism evidence="11 12">
    <name type="scientific">Desulfonema limicola</name>
    <dbReference type="NCBI Taxonomy" id="45656"/>
    <lineage>
        <taxon>Bacteria</taxon>
        <taxon>Pseudomonadati</taxon>
        <taxon>Thermodesulfobacteriota</taxon>
        <taxon>Desulfobacteria</taxon>
        <taxon>Desulfobacterales</taxon>
        <taxon>Desulfococcaceae</taxon>
        <taxon>Desulfonema</taxon>
    </lineage>
</organism>
<keyword evidence="2" id="KW-0813">Transport</keyword>
<evidence type="ECO:0000256" key="1">
    <source>
        <dbReference type="ARBA" id="ARBA00004429"/>
    </source>
</evidence>
<evidence type="ECO:0000256" key="7">
    <source>
        <dbReference type="ARBA" id="ARBA00023136"/>
    </source>
</evidence>
<evidence type="ECO:0000256" key="3">
    <source>
        <dbReference type="ARBA" id="ARBA00022475"/>
    </source>
</evidence>
<keyword evidence="3" id="KW-1003">Cell membrane</keyword>
<sequence>MKLLGRLSKNINQGVEFLIFLMGFSMALIVVIQVFFRYVLNYSLFWSEELARYLLIWLTFLGTSSAYFRHVHPGVDFIYSRMPQKLKYISAILVHIISICIFGIMIVFGSQFAWFVRLQISPALSLPKWIIAGIIPVSGFILILHGFVFLIDEFKRLKNDS</sequence>
<keyword evidence="12" id="KW-1185">Reference proteome</keyword>
<feature type="transmembrane region" description="Helical" evidence="9">
    <location>
        <begin position="50"/>
        <end position="68"/>
    </location>
</feature>
<keyword evidence="5 9" id="KW-0812">Transmembrane</keyword>
<name>A0A975B6N5_9BACT</name>
<evidence type="ECO:0000313" key="12">
    <source>
        <dbReference type="Proteomes" id="UP000663720"/>
    </source>
</evidence>
<evidence type="ECO:0000313" key="11">
    <source>
        <dbReference type="EMBL" id="QTA79749.1"/>
    </source>
</evidence>
<feature type="transmembrane region" description="Helical" evidence="9">
    <location>
        <begin position="129"/>
        <end position="151"/>
    </location>
</feature>
<evidence type="ECO:0000256" key="6">
    <source>
        <dbReference type="ARBA" id="ARBA00022989"/>
    </source>
</evidence>
<comment type="subcellular location">
    <subcellularLocation>
        <location evidence="1">Cell inner membrane</location>
        <topology evidence="1">Multi-pass membrane protein</topology>
    </subcellularLocation>
</comment>
<keyword evidence="6 9" id="KW-1133">Transmembrane helix</keyword>
<dbReference type="Pfam" id="PF04290">
    <property type="entry name" value="DctQ"/>
    <property type="match status" value="1"/>
</dbReference>
<proteinExistence type="inferred from homology"/>
<dbReference type="InterPro" id="IPR055348">
    <property type="entry name" value="DctQ"/>
</dbReference>
<gene>
    <name evidence="11" type="ORF">dnl_20270</name>
</gene>
<comment type="similarity">
    <text evidence="8">Belongs to the TRAP transporter small permease family.</text>
</comment>
<feature type="transmembrane region" description="Helical" evidence="9">
    <location>
        <begin position="15"/>
        <end position="38"/>
    </location>
</feature>
<evidence type="ECO:0000259" key="10">
    <source>
        <dbReference type="Pfam" id="PF04290"/>
    </source>
</evidence>
<feature type="transmembrane region" description="Helical" evidence="9">
    <location>
        <begin position="88"/>
        <end position="109"/>
    </location>
</feature>
<protein>
    <submittedName>
        <fullName evidence="11">TRAP transporter small membrane protein, DctQ-like</fullName>
    </submittedName>
</protein>
<keyword evidence="4" id="KW-0997">Cell inner membrane</keyword>
<evidence type="ECO:0000256" key="8">
    <source>
        <dbReference type="ARBA" id="ARBA00038436"/>
    </source>
</evidence>
<keyword evidence="7 9" id="KW-0472">Membrane</keyword>
<dbReference type="KEGG" id="dli:dnl_20270"/>
<dbReference type="GO" id="GO:0005886">
    <property type="term" value="C:plasma membrane"/>
    <property type="evidence" value="ECO:0007669"/>
    <property type="project" value="UniProtKB-SubCell"/>
</dbReference>
<dbReference type="Proteomes" id="UP000663720">
    <property type="component" value="Chromosome"/>
</dbReference>
<evidence type="ECO:0000256" key="4">
    <source>
        <dbReference type="ARBA" id="ARBA00022519"/>
    </source>
</evidence>
<dbReference type="InterPro" id="IPR007387">
    <property type="entry name" value="TRAP_DctQ"/>
</dbReference>
<dbReference type="PANTHER" id="PTHR35011">
    <property type="entry name" value="2,3-DIKETO-L-GULONATE TRAP TRANSPORTER SMALL PERMEASE PROTEIN YIAM"/>
    <property type="match status" value="1"/>
</dbReference>